<dbReference type="Gene3D" id="1.10.530.10">
    <property type="match status" value="1"/>
</dbReference>
<gene>
    <name evidence="3" type="ORF">J2X20_003579</name>
</gene>
<dbReference type="PANTHER" id="PTHR33734">
    <property type="entry name" value="LYSM DOMAIN-CONTAINING GPI-ANCHORED PROTEIN 2"/>
    <property type="match status" value="1"/>
</dbReference>
<feature type="compositionally biased region" description="Low complexity" evidence="1">
    <location>
        <begin position="1"/>
        <end position="13"/>
    </location>
</feature>
<protein>
    <submittedName>
        <fullName evidence="3">LysM repeat protein</fullName>
    </submittedName>
</protein>
<dbReference type="Pfam" id="PF01476">
    <property type="entry name" value="LysM"/>
    <property type="match status" value="2"/>
</dbReference>
<reference evidence="3 4" key="1">
    <citation type="submission" date="2023-07" db="EMBL/GenBank/DDBJ databases">
        <title>Sorghum-associated microbial communities from plants grown in Nebraska, USA.</title>
        <authorList>
            <person name="Schachtman D."/>
        </authorList>
    </citation>
    <scope>NUCLEOTIDE SEQUENCE [LARGE SCALE GENOMIC DNA]</scope>
    <source>
        <strain evidence="3 4">BE314</strain>
    </source>
</reference>
<evidence type="ECO:0000313" key="4">
    <source>
        <dbReference type="Proteomes" id="UP001180453"/>
    </source>
</evidence>
<dbReference type="PROSITE" id="PS51782">
    <property type="entry name" value="LYSM"/>
    <property type="match status" value="2"/>
</dbReference>
<dbReference type="Proteomes" id="UP001180453">
    <property type="component" value="Unassembled WGS sequence"/>
</dbReference>
<dbReference type="Gene3D" id="3.10.350.10">
    <property type="entry name" value="LysM domain"/>
    <property type="match status" value="2"/>
</dbReference>
<sequence>MSTISRATSATASLHDAPPSEGGSYEVQRGDSLSGIAAANGVSVNALLAANPQLRNPDVIYPGTKLHLPEPGGNARYTVKPGDNLQHIAADHGLTLNALMAANPQVHNANLIHVGDSLRLPQRHAAATAAHPQAAQATQQPVQGLWERLLNALPRPLYQFSPQYRHAQEAQVAMAPRVGPATAEMAQHTRPADTVAHNTGFDAHNARDRRWLQSRDTLVDAANRTGVDAGVMAMIANFESGFNANARPVARDESRNTVRQFDGTMALSTAHGFGQFTDGTWRQMLREHGADYGVPNAANLTTAQANAYRTDTTLQAGMLAEFTRQNIATGRNLGGRDDVANVYALHNLGGGDGRAFLRTLANDPGTRVDDVLPAAVIRNNASLYGDGSITVEAAYGRMGDAMRAGQRYANDARQVQAEQRH</sequence>
<feature type="domain" description="LysM" evidence="2">
    <location>
        <begin position="75"/>
        <end position="120"/>
    </location>
</feature>
<dbReference type="PANTHER" id="PTHR33734:SF26">
    <property type="entry name" value="LYSM DOMAIN-CONTAINING PROTEIN"/>
    <property type="match status" value="1"/>
</dbReference>
<proteinExistence type="predicted"/>
<name>A0ABU1YRR7_ROSSA</name>
<accession>A0ABU1YRR7</accession>
<keyword evidence="4" id="KW-1185">Reference proteome</keyword>
<dbReference type="SUPFAM" id="SSF54106">
    <property type="entry name" value="LysM domain"/>
    <property type="match status" value="2"/>
</dbReference>
<feature type="domain" description="LysM" evidence="2">
    <location>
        <begin position="23"/>
        <end position="68"/>
    </location>
</feature>
<dbReference type="SUPFAM" id="SSF53955">
    <property type="entry name" value="Lysozyme-like"/>
    <property type="match status" value="1"/>
</dbReference>
<organism evidence="3 4">
    <name type="scientific">Roseateles saccharophilus</name>
    <name type="common">Pseudomonas saccharophila</name>
    <dbReference type="NCBI Taxonomy" id="304"/>
    <lineage>
        <taxon>Bacteria</taxon>
        <taxon>Pseudomonadati</taxon>
        <taxon>Pseudomonadota</taxon>
        <taxon>Betaproteobacteria</taxon>
        <taxon>Burkholderiales</taxon>
        <taxon>Sphaerotilaceae</taxon>
        <taxon>Roseateles</taxon>
    </lineage>
</organism>
<dbReference type="InterPro" id="IPR036779">
    <property type="entry name" value="LysM_dom_sf"/>
</dbReference>
<dbReference type="SMART" id="SM00257">
    <property type="entry name" value="LysM"/>
    <property type="match status" value="2"/>
</dbReference>
<comment type="caution">
    <text evidence="3">The sequence shown here is derived from an EMBL/GenBank/DDBJ whole genome shotgun (WGS) entry which is preliminary data.</text>
</comment>
<feature type="region of interest" description="Disordered" evidence="1">
    <location>
        <begin position="1"/>
        <end position="27"/>
    </location>
</feature>
<evidence type="ECO:0000256" key="1">
    <source>
        <dbReference type="SAM" id="MobiDB-lite"/>
    </source>
</evidence>
<evidence type="ECO:0000259" key="2">
    <source>
        <dbReference type="PROSITE" id="PS51782"/>
    </source>
</evidence>
<dbReference type="RefSeq" id="WP_310267293.1">
    <property type="nucleotide sequence ID" value="NZ_JAVDXU010000002.1"/>
</dbReference>
<dbReference type="EMBL" id="JAVDXU010000002">
    <property type="protein sequence ID" value="MDR7270921.1"/>
    <property type="molecule type" value="Genomic_DNA"/>
</dbReference>
<dbReference type="InterPro" id="IPR023346">
    <property type="entry name" value="Lysozyme-like_dom_sf"/>
</dbReference>
<evidence type="ECO:0000313" key="3">
    <source>
        <dbReference type="EMBL" id="MDR7270921.1"/>
    </source>
</evidence>
<dbReference type="CDD" id="cd00118">
    <property type="entry name" value="LysM"/>
    <property type="match status" value="2"/>
</dbReference>
<dbReference type="InterPro" id="IPR018392">
    <property type="entry name" value="LysM"/>
</dbReference>